<dbReference type="EMBL" id="MK500567">
    <property type="protein sequence ID" value="QBK92108.1"/>
    <property type="molecule type" value="Genomic_DNA"/>
</dbReference>
<sequence length="114" mass="13481">MNIPKFKKFISNQNLCGKCTQKTAFKRLQDAVEKTILGSALWEFEKMKFNKFILNKNIFNMPKKEKYKGGYVFPVKEFKYKNVYAFDFAPLPGYSIEDIILKAILKEIRRPNEK</sequence>
<proteinExistence type="predicted"/>
<gene>
    <name evidence="1" type="ORF">LCPAC304_04550</name>
</gene>
<evidence type="ECO:0000313" key="1">
    <source>
        <dbReference type="EMBL" id="QBK92108.1"/>
    </source>
</evidence>
<protein>
    <submittedName>
        <fullName evidence="1">Uncharacterized protein</fullName>
    </submittedName>
</protein>
<reference evidence="1" key="1">
    <citation type="journal article" date="2019" name="MBio">
        <title>Virus Genomes from Deep Sea Sediments Expand the Ocean Megavirome and Support Independent Origins of Viral Gigantism.</title>
        <authorList>
            <person name="Backstrom D."/>
            <person name="Yutin N."/>
            <person name="Jorgensen S.L."/>
            <person name="Dharamshi J."/>
            <person name="Homa F."/>
            <person name="Zaremba-Niedwiedzka K."/>
            <person name="Spang A."/>
            <person name="Wolf Y.I."/>
            <person name="Koonin E.V."/>
            <person name="Ettema T.J."/>
        </authorList>
    </citation>
    <scope>NUCLEOTIDE SEQUENCE</scope>
</reference>
<organism evidence="1">
    <name type="scientific">Pithovirus LCPAC304</name>
    <dbReference type="NCBI Taxonomy" id="2506594"/>
    <lineage>
        <taxon>Viruses</taxon>
        <taxon>Pithoviruses</taxon>
    </lineage>
</organism>
<accession>A0A481Z871</accession>
<name>A0A481Z871_9VIRU</name>